<dbReference type="SUPFAM" id="SSF51905">
    <property type="entry name" value="FAD/NAD(P)-binding domain"/>
    <property type="match status" value="1"/>
</dbReference>
<dbReference type="Pfam" id="PF01266">
    <property type="entry name" value="DAO"/>
    <property type="match status" value="1"/>
</dbReference>
<evidence type="ECO:0000313" key="4">
    <source>
        <dbReference type="Proteomes" id="UP001163823"/>
    </source>
</evidence>
<organism evidence="3 4">
    <name type="scientific">Quillaja saponaria</name>
    <name type="common">Soap bark tree</name>
    <dbReference type="NCBI Taxonomy" id="32244"/>
    <lineage>
        <taxon>Eukaryota</taxon>
        <taxon>Viridiplantae</taxon>
        <taxon>Streptophyta</taxon>
        <taxon>Embryophyta</taxon>
        <taxon>Tracheophyta</taxon>
        <taxon>Spermatophyta</taxon>
        <taxon>Magnoliopsida</taxon>
        <taxon>eudicotyledons</taxon>
        <taxon>Gunneridae</taxon>
        <taxon>Pentapetalae</taxon>
        <taxon>rosids</taxon>
        <taxon>fabids</taxon>
        <taxon>Fabales</taxon>
        <taxon>Quillajaceae</taxon>
        <taxon>Quillaja</taxon>
    </lineage>
</organism>
<protein>
    <submittedName>
        <fullName evidence="3">FAD-dependent oxidoreductase family protein</fullName>
    </submittedName>
</protein>
<evidence type="ECO:0000256" key="1">
    <source>
        <dbReference type="ARBA" id="ARBA00023002"/>
    </source>
</evidence>
<reference evidence="3" key="1">
    <citation type="journal article" date="2023" name="Science">
        <title>Elucidation of the pathway for biosynthesis of saponin adjuvants from the soapbark tree.</title>
        <authorList>
            <person name="Reed J."/>
            <person name="Orme A."/>
            <person name="El-Demerdash A."/>
            <person name="Owen C."/>
            <person name="Martin L.B.B."/>
            <person name="Misra R.C."/>
            <person name="Kikuchi S."/>
            <person name="Rejzek M."/>
            <person name="Martin A.C."/>
            <person name="Harkess A."/>
            <person name="Leebens-Mack J."/>
            <person name="Louveau T."/>
            <person name="Stephenson M.J."/>
            <person name="Osbourn A."/>
        </authorList>
    </citation>
    <scope>NUCLEOTIDE SEQUENCE</scope>
    <source>
        <strain evidence="3">S10</strain>
    </source>
</reference>
<feature type="domain" description="FAD dependent oxidoreductase" evidence="2">
    <location>
        <begin position="9"/>
        <end position="354"/>
    </location>
</feature>
<dbReference type="PANTHER" id="PTHR13847">
    <property type="entry name" value="SARCOSINE DEHYDROGENASE-RELATED"/>
    <property type="match status" value="1"/>
</dbReference>
<evidence type="ECO:0000259" key="2">
    <source>
        <dbReference type="Pfam" id="PF01266"/>
    </source>
</evidence>
<keyword evidence="1" id="KW-0560">Oxidoreductase</keyword>
<dbReference type="KEGG" id="qsa:O6P43_033862"/>
<proteinExistence type="predicted"/>
<dbReference type="Gene3D" id="3.50.50.60">
    <property type="entry name" value="FAD/NAD(P)-binding domain"/>
    <property type="match status" value="3"/>
</dbReference>
<dbReference type="Proteomes" id="UP001163823">
    <property type="component" value="Chromosome 14"/>
</dbReference>
<sequence>MEQHQLQKRVVVCGGGVIGVCTAYFLAKKGAAVTLVEKSSVACAASGKAGGFLALDWCDGGPIASLARTSFNLHRSLSEEFDGPRSYGYRPLTTLSLTLNESEVTPSGSKSSSLPSWVDGPARVPRTMGSRETTAQVHPQLFTCTLIAKAIENYGVEVVIGKLDRLEVEGGRVRSVVLEGGRVIESDAVVLSLGPWSSKLELLSSMFRVYSLKAHSIVLEPKEPDAITPHALFLTYHPSHGGPPMDPEVYPRPTGEVYLCGMSAVAEVPDDPEQITGNPESIRMLKKVAKTVSSHLAEGEAQVKAEQACFLPCTDDDVPIIGEIPGVKDCYVATGHSCWGILNGPATGAAMAELVIDGHSSIVDLKRFSPARFVGGGKG</sequence>
<dbReference type="PANTHER" id="PTHR13847:SF150">
    <property type="entry name" value="OXIDOREDUCTASE TDA3-RELATED"/>
    <property type="match status" value="1"/>
</dbReference>
<accession>A0AAD7KT50</accession>
<keyword evidence="4" id="KW-1185">Reference proteome</keyword>
<dbReference type="AlphaFoldDB" id="A0AAD7KT50"/>
<dbReference type="GO" id="GO:0005737">
    <property type="term" value="C:cytoplasm"/>
    <property type="evidence" value="ECO:0007669"/>
    <property type="project" value="TreeGrafter"/>
</dbReference>
<dbReference type="InterPro" id="IPR006076">
    <property type="entry name" value="FAD-dep_OxRdtase"/>
</dbReference>
<comment type="caution">
    <text evidence="3">The sequence shown here is derived from an EMBL/GenBank/DDBJ whole genome shotgun (WGS) entry which is preliminary data.</text>
</comment>
<evidence type="ECO:0000313" key="3">
    <source>
        <dbReference type="EMBL" id="KAJ7944470.1"/>
    </source>
</evidence>
<dbReference type="FunFam" id="3.50.50.60:FF:000360">
    <property type="entry name" value="FAD-dependent oxidoreductase family protein"/>
    <property type="match status" value="1"/>
</dbReference>
<gene>
    <name evidence="3" type="ORF">O6P43_033862</name>
</gene>
<dbReference type="InterPro" id="IPR036188">
    <property type="entry name" value="FAD/NAD-bd_sf"/>
</dbReference>
<name>A0AAD7KT50_QUISA</name>
<dbReference type="GO" id="GO:0016491">
    <property type="term" value="F:oxidoreductase activity"/>
    <property type="evidence" value="ECO:0007669"/>
    <property type="project" value="UniProtKB-KW"/>
</dbReference>
<dbReference type="EMBL" id="JARAOO010000014">
    <property type="protein sequence ID" value="KAJ7944470.1"/>
    <property type="molecule type" value="Genomic_DNA"/>
</dbReference>